<dbReference type="Pfam" id="PF13202">
    <property type="entry name" value="EF-hand_5"/>
    <property type="match status" value="2"/>
</dbReference>
<dbReference type="Proteomes" id="UP000646738">
    <property type="component" value="Unassembled WGS sequence"/>
</dbReference>
<name>A0ABQ3R7Q4_STRRR</name>
<feature type="domain" description="EF-hand" evidence="1">
    <location>
        <begin position="5"/>
        <end position="40"/>
    </location>
</feature>
<evidence type="ECO:0000313" key="2">
    <source>
        <dbReference type="EMBL" id="GHI51880.1"/>
    </source>
</evidence>
<dbReference type="PROSITE" id="PS00018">
    <property type="entry name" value="EF_HAND_1"/>
    <property type="match status" value="3"/>
</dbReference>
<organism evidence="2 3">
    <name type="scientific">Streptomyces rubradiris</name>
    <name type="common">Streptomyces achromogenes subsp. rubradiris</name>
    <dbReference type="NCBI Taxonomy" id="285531"/>
    <lineage>
        <taxon>Bacteria</taxon>
        <taxon>Bacillati</taxon>
        <taxon>Actinomycetota</taxon>
        <taxon>Actinomycetes</taxon>
        <taxon>Kitasatosporales</taxon>
        <taxon>Streptomycetaceae</taxon>
        <taxon>Streptomyces</taxon>
    </lineage>
</organism>
<sequence length="163" mass="18433">MATQAERDYFQTLFRQLDSDGDGKIAQVDLDQLVQTTLMRSGAVPGSERWRRITHLGNRLWDDLRAGLDTDEDGTVSAREFVTAYRRPEFLERTAIPFEVAVLEMSDSDGDGKVSVTEWLAWHQAKGVPVPEALREFSEIDADGDGYLARGEYTDALRTRYKS</sequence>
<dbReference type="PROSITE" id="PS50222">
    <property type="entry name" value="EF_HAND_2"/>
    <property type="match status" value="2"/>
</dbReference>
<dbReference type="Pfam" id="PF13499">
    <property type="entry name" value="EF-hand_7"/>
    <property type="match status" value="1"/>
</dbReference>
<dbReference type="EMBL" id="BNEA01000001">
    <property type="protein sequence ID" value="GHI51880.1"/>
    <property type="molecule type" value="Genomic_DNA"/>
</dbReference>
<dbReference type="InterPro" id="IPR002048">
    <property type="entry name" value="EF_hand_dom"/>
</dbReference>
<evidence type="ECO:0000313" key="3">
    <source>
        <dbReference type="Proteomes" id="UP000646738"/>
    </source>
</evidence>
<comment type="caution">
    <text evidence="2">The sequence shown here is derived from an EMBL/GenBank/DDBJ whole genome shotgun (WGS) entry which is preliminary data.</text>
</comment>
<keyword evidence="3" id="KW-1185">Reference proteome</keyword>
<feature type="domain" description="EF-hand" evidence="1">
    <location>
        <begin position="128"/>
        <end position="163"/>
    </location>
</feature>
<dbReference type="SUPFAM" id="SSF47473">
    <property type="entry name" value="EF-hand"/>
    <property type="match status" value="1"/>
</dbReference>
<accession>A0ABQ3R7Q4</accession>
<dbReference type="InterPro" id="IPR011992">
    <property type="entry name" value="EF-hand-dom_pair"/>
</dbReference>
<gene>
    <name evidence="2" type="ORF">Srubr_17260</name>
</gene>
<dbReference type="InterPro" id="IPR018247">
    <property type="entry name" value="EF_Hand_1_Ca_BS"/>
</dbReference>
<protein>
    <submittedName>
        <fullName evidence="2">Calcium-binding protein</fullName>
    </submittedName>
</protein>
<dbReference type="Gene3D" id="1.10.238.10">
    <property type="entry name" value="EF-hand"/>
    <property type="match status" value="1"/>
</dbReference>
<reference evidence="3" key="1">
    <citation type="submission" date="2023-07" db="EMBL/GenBank/DDBJ databases">
        <title>Whole genome shotgun sequence of Streptomyces achromogenes subsp. rubradiris NBRC 14000.</title>
        <authorList>
            <person name="Komaki H."/>
            <person name="Tamura T."/>
        </authorList>
    </citation>
    <scope>NUCLEOTIDE SEQUENCE [LARGE SCALE GENOMIC DNA]</scope>
    <source>
        <strain evidence="3">NBRC 14000</strain>
    </source>
</reference>
<dbReference type="RefSeq" id="WP_189996508.1">
    <property type="nucleotide sequence ID" value="NZ_BNCB01000010.1"/>
</dbReference>
<proteinExistence type="predicted"/>
<evidence type="ECO:0000259" key="1">
    <source>
        <dbReference type="PROSITE" id="PS50222"/>
    </source>
</evidence>
<dbReference type="SMART" id="SM00054">
    <property type="entry name" value="EFh"/>
    <property type="match status" value="4"/>
</dbReference>